<sequence length="103" mass="11036">MPSNPGSGGDGLCFYPKGSPAGSATMAGTDEVLASLAGGNPSVNCLPLFDDGQRRSQDIRVLKRCTIRFIPLIDLSAWPFYPSESHFNLPHCSHLFGVRGDIE</sequence>
<reference evidence="1 2" key="1">
    <citation type="submission" date="2019-02" db="EMBL/GenBank/DDBJ databases">
        <title>Deep-cultivation of Planctomycetes and their phenomic and genomic characterization uncovers novel biology.</title>
        <authorList>
            <person name="Wiegand S."/>
            <person name="Jogler M."/>
            <person name="Boedeker C."/>
            <person name="Pinto D."/>
            <person name="Vollmers J."/>
            <person name="Rivas-Marin E."/>
            <person name="Kohn T."/>
            <person name="Peeters S.H."/>
            <person name="Heuer A."/>
            <person name="Rast P."/>
            <person name="Oberbeckmann S."/>
            <person name="Bunk B."/>
            <person name="Jeske O."/>
            <person name="Meyerdierks A."/>
            <person name="Storesund J.E."/>
            <person name="Kallscheuer N."/>
            <person name="Luecker S."/>
            <person name="Lage O.M."/>
            <person name="Pohl T."/>
            <person name="Merkel B.J."/>
            <person name="Hornburger P."/>
            <person name="Mueller R.-W."/>
            <person name="Bruemmer F."/>
            <person name="Labrenz M."/>
            <person name="Spormann A.M."/>
            <person name="Op den Camp H."/>
            <person name="Overmann J."/>
            <person name="Amann R."/>
            <person name="Jetten M.S.M."/>
            <person name="Mascher T."/>
            <person name="Medema M.H."/>
            <person name="Devos D.P."/>
            <person name="Kaster A.-K."/>
            <person name="Ovreas L."/>
            <person name="Rohde M."/>
            <person name="Galperin M.Y."/>
            <person name="Jogler C."/>
        </authorList>
    </citation>
    <scope>NUCLEOTIDE SEQUENCE [LARGE SCALE GENOMIC DNA]</scope>
    <source>
        <strain evidence="1 2">K23_9</strain>
    </source>
</reference>
<protein>
    <submittedName>
        <fullName evidence="1">Uncharacterized protein</fullName>
    </submittedName>
</protein>
<gene>
    <name evidence="1" type="ORF">K239x_32790</name>
</gene>
<name>A0A517NVX5_9BACT</name>
<dbReference type="AlphaFoldDB" id="A0A517NVX5"/>
<accession>A0A517NVX5</accession>
<evidence type="ECO:0000313" key="1">
    <source>
        <dbReference type="EMBL" id="QDT11285.1"/>
    </source>
</evidence>
<organism evidence="1 2">
    <name type="scientific">Stieleria marina</name>
    <dbReference type="NCBI Taxonomy" id="1930275"/>
    <lineage>
        <taxon>Bacteria</taxon>
        <taxon>Pseudomonadati</taxon>
        <taxon>Planctomycetota</taxon>
        <taxon>Planctomycetia</taxon>
        <taxon>Pirellulales</taxon>
        <taxon>Pirellulaceae</taxon>
        <taxon>Stieleria</taxon>
    </lineage>
</organism>
<dbReference type="EMBL" id="CP036526">
    <property type="protein sequence ID" value="QDT11285.1"/>
    <property type="molecule type" value="Genomic_DNA"/>
</dbReference>
<evidence type="ECO:0000313" key="2">
    <source>
        <dbReference type="Proteomes" id="UP000319817"/>
    </source>
</evidence>
<proteinExistence type="predicted"/>
<dbReference type="Proteomes" id="UP000319817">
    <property type="component" value="Chromosome"/>
</dbReference>
<keyword evidence="2" id="KW-1185">Reference proteome</keyword>